<feature type="domain" description="AB hydrolase-1" evidence="2">
    <location>
        <begin position="22"/>
        <end position="246"/>
    </location>
</feature>
<dbReference type="PANTHER" id="PTHR43798:SF33">
    <property type="entry name" value="HYDROLASE, PUTATIVE (AFU_ORTHOLOGUE AFUA_2G14860)-RELATED"/>
    <property type="match status" value="1"/>
</dbReference>
<feature type="compositionally biased region" description="Basic and acidic residues" evidence="1">
    <location>
        <begin position="138"/>
        <end position="147"/>
    </location>
</feature>
<dbReference type="Proteomes" id="UP000192582">
    <property type="component" value="Unassembled WGS sequence"/>
</dbReference>
<dbReference type="SUPFAM" id="SSF53474">
    <property type="entry name" value="alpha/beta-Hydrolases"/>
    <property type="match status" value="1"/>
</dbReference>
<gene>
    <name evidence="3" type="ORF">SAMN00790413_04265</name>
</gene>
<accession>A0A1W1UQN2</accession>
<dbReference type="EMBL" id="FWWU01000006">
    <property type="protein sequence ID" value="SMB83111.1"/>
    <property type="molecule type" value="Genomic_DNA"/>
</dbReference>
<proteinExistence type="predicted"/>
<dbReference type="InterPro" id="IPR000073">
    <property type="entry name" value="AB_hydrolase_1"/>
</dbReference>
<dbReference type="Pfam" id="PF12697">
    <property type="entry name" value="Abhydrolase_6"/>
    <property type="match status" value="1"/>
</dbReference>
<dbReference type="STRING" id="695939.SAMN00790413_04265"/>
<protein>
    <submittedName>
        <fullName evidence="3">Pimeloyl-ACP methyl ester carboxylesterase</fullName>
    </submittedName>
</protein>
<keyword evidence="4" id="KW-1185">Reference proteome</keyword>
<reference evidence="3 4" key="1">
    <citation type="submission" date="2017-04" db="EMBL/GenBank/DDBJ databases">
        <authorList>
            <person name="Afonso C.L."/>
            <person name="Miller P.J."/>
            <person name="Scott M.A."/>
            <person name="Spackman E."/>
            <person name="Goraichik I."/>
            <person name="Dimitrov K.M."/>
            <person name="Suarez D.L."/>
            <person name="Swayne D.E."/>
        </authorList>
    </citation>
    <scope>NUCLEOTIDE SEQUENCE [LARGE SCALE GENOMIC DNA]</scope>
    <source>
        <strain evidence="3 4">KR-140</strain>
    </source>
</reference>
<dbReference type="GO" id="GO:0016020">
    <property type="term" value="C:membrane"/>
    <property type="evidence" value="ECO:0007669"/>
    <property type="project" value="TreeGrafter"/>
</dbReference>
<dbReference type="InterPro" id="IPR029058">
    <property type="entry name" value="AB_hydrolase_fold"/>
</dbReference>
<evidence type="ECO:0000313" key="3">
    <source>
        <dbReference type="EMBL" id="SMB83111.1"/>
    </source>
</evidence>
<organism evidence="3 4">
    <name type="scientific">Deinococcus hopiensis KR-140</name>
    <dbReference type="NCBI Taxonomy" id="695939"/>
    <lineage>
        <taxon>Bacteria</taxon>
        <taxon>Thermotogati</taxon>
        <taxon>Deinococcota</taxon>
        <taxon>Deinococci</taxon>
        <taxon>Deinococcales</taxon>
        <taxon>Deinococcaceae</taxon>
        <taxon>Deinococcus</taxon>
    </lineage>
</organism>
<dbReference type="Gene3D" id="3.40.50.1820">
    <property type="entry name" value="alpha/beta hydrolase"/>
    <property type="match status" value="1"/>
</dbReference>
<dbReference type="PANTHER" id="PTHR43798">
    <property type="entry name" value="MONOACYLGLYCEROL LIPASE"/>
    <property type="match status" value="1"/>
</dbReference>
<evidence type="ECO:0000313" key="4">
    <source>
        <dbReference type="Proteomes" id="UP000192582"/>
    </source>
</evidence>
<dbReference type="AlphaFoldDB" id="A0A1W1UQN2"/>
<dbReference type="InterPro" id="IPR050266">
    <property type="entry name" value="AB_hydrolase_sf"/>
</dbReference>
<feature type="region of interest" description="Disordered" evidence="1">
    <location>
        <begin position="127"/>
        <end position="147"/>
    </location>
</feature>
<evidence type="ECO:0000256" key="1">
    <source>
        <dbReference type="SAM" id="MobiDB-lite"/>
    </source>
</evidence>
<name>A0A1W1UQN2_9DEIO</name>
<sequence>MVLLTGLGVPALWWHGPGEWTEDVLQLIGRESWGNRPFLAPSLAQDFRVVTYDRAGMEDRPPPEGVRRMDDFIQELDGVLEQAQVKGPLALMGHSLGGLIALEYARRTAPRVAGLVLLDSSHPDQLPRFAAGAGAGQRHADAEEQRQMAEFHPERPDLEHLLSQGEGAVRPGTLGDFPLLVLTRGIRPCPSGGTPAPPMTAKYWQYREQTWQRLQRELTALSNAGQQRCFPDSGHYLHLEEPARVLEDVRAFLRQLQDASPGAEARSRQQPSS</sequence>
<evidence type="ECO:0000259" key="2">
    <source>
        <dbReference type="Pfam" id="PF12697"/>
    </source>
</evidence>